<evidence type="ECO:0000313" key="5">
    <source>
        <dbReference type="EMBL" id="PRX39578.1"/>
    </source>
</evidence>
<dbReference type="InterPro" id="IPR028082">
    <property type="entry name" value="Peripla_BP_I"/>
</dbReference>
<dbReference type="Pfam" id="PF00356">
    <property type="entry name" value="LacI"/>
    <property type="match status" value="1"/>
</dbReference>
<evidence type="ECO:0000256" key="3">
    <source>
        <dbReference type="ARBA" id="ARBA00023163"/>
    </source>
</evidence>
<evidence type="ECO:0000259" key="4">
    <source>
        <dbReference type="PROSITE" id="PS50932"/>
    </source>
</evidence>
<evidence type="ECO:0000256" key="2">
    <source>
        <dbReference type="ARBA" id="ARBA00023125"/>
    </source>
</evidence>
<dbReference type="GO" id="GO:0003700">
    <property type="term" value="F:DNA-binding transcription factor activity"/>
    <property type="evidence" value="ECO:0007669"/>
    <property type="project" value="TreeGrafter"/>
</dbReference>
<keyword evidence="6" id="KW-1185">Reference proteome</keyword>
<dbReference type="GO" id="GO:0000976">
    <property type="term" value="F:transcription cis-regulatory region binding"/>
    <property type="evidence" value="ECO:0007669"/>
    <property type="project" value="TreeGrafter"/>
</dbReference>
<dbReference type="EMBL" id="PVNE01000023">
    <property type="protein sequence ID" value="PRX39578.1"/>
    <property type="molecule type" value="Genomic_DNA"/>
</dbReference>
<protein>
    <submittedName>
        <fullName evidence="5">LacI family transcriptional regulator</fullName>
    </submittedName>
</protein>
<reference evidence="5 6" key="1">
    <citation type="submission" date="2018-03" db="EMBL/GenBank/DDBJ databases">
        <title>Genomic Encyclopedia of Archaeal and Bacterial Type Strains, Phase II (KMG-II): from individual species to whole genera.</title>
        <authorList>
            <person name="Goeker M."/>
        </authorList>
    </citation>
    <scope>NUCLEOTIDE SEQUENCE [LARGE SCALE GENOMIC DNA]</scope>
    <source>
        <strain evidence="5 6">DSM 44946</strain>
    </source>
</reference>
<name>A0A2T0LC84_9BACL</name>
<dbReference type="Pfam" id="PF00532">
    <property type="entry name" value="Peripla_BP_1"/>
    <property type="match status" value="1"/>
</dbReference>
<gene>
    <name evidence="5" type="ORF">CLV97_12331</name>
</gene>
<dbReference type="AlphaFoldDB" id="A0A2T0LC84"/>
<dbReference type="CDD" id="cd06267">
    <property type="entry name" value="PBP1_LacI_sugar_binding-like"/>
    <property type="match status" value="1"/>
</dbReference>
<dbReference type="PRINTS" id="PR00036">
    <property type="entry name" value="HTHLACI"/>
</dbReference>
<comment type="caution">
    <text evidence="5">The sequence shown here is derived from an EMBL/GenBank/DDBJ whole genome shotgun (WGS) entry which is preliminary data.</text>
</comment>
<sequence>MGMKVTIYDVAKKAGVSIATVSKVINNNTGNMRESTKQRVKKAMEELNYHPNIMASALMGKGTKTLGLLVPDISNPFFSEIAKVIEDRAHEKGYSVIMCSTDENEEKEKKNVELLQSKLVDGFIVGSTYRDKSIVQNLTKAGVPVVMLTQDDPVIDVSKVFVDDFKGGYEATIHHLQNGHHKIAIISEQRALASVKRTEGYLQALKTYGIQPRQEYMVRTRGTIANGIKAFGNLFQLPEPPTAIFACNDQLAIGVMLGAKEKGIKIPEQLSLIGFDDTILARATYPRLTTVAQPIAEMGKTVVDLLIEEIRLGCSKKERILYNPELIIRETTDKASKPDHIAKTE</sequence>
<dbReference type="InterPro" id="IPR000843">
    <property type="entry name" value="HTH_LacI"/>
</dbReference>
<dbReference type="CDD" id="cd01392">
    <property type="entry name" value="HTH_LacI"/>
    <property type="match status" value="1"/>
</dbReference>
<dbReference type="PANTHER" id="PTHR30146:SF109">
    <property type="entry name" value="HTH-TYPE TRANSCRIPTIONAL REGULATOR GALS"/>
    <property type="match status" value="1"/>
</dbReference>
<evidence type="ECO:0000256" key="1">
    <source>
        <dbReference type="ARBA" id="ARBA00023015"/>
    </source>
</evidence>
<dbReference type="SUPFAM" id="SSF53822">
    <property type="entry name" value="Periplasmic binding protein-like I"/>
    <property type="match status" value="1"/>
</dbReference>
<dbReference type="Gene3D" id="3.40.50.2300">
    <property type="match status" value="2"/>
</dbReference>
<keyword evidence="2" id="KW-0238">DNA-binding</keyword>
<dbReference type="SUPFAM" id="SSF47413">
    <property type="entry name" value="lambda repressor-like DNA-binding domains"/>
    <property type="match status" value="1"/>
</dbReference>
<organism evidence="5 6">
    <name type="scientific">Planifilum fimeticola</name>
    <dbReference type="NCBI Taxonomy" id="201975"/>
    <lineage>
        <taxon>Bacteria</taxon>
        <taxon>Bacillati</taxon>
        <taxon>Bacillota</taxon>
        <taxon>Bacilli</taxon>
        <taxon>Bacillales</taxon>
        <taxon>Thermoactinomycetaceae</taxon>
        <taxon>Planifilum</taxon>
    </lineage>
</organism>
<dbReference type="PROSITE" id="PS50932">
    <property type="entry name" value="HTH_LACI_2"/>
    <property type="match status" value="1"/>
</dbReference>
<dbReference type="Proteomes" id="UP000237797">
    <property type="component" value="Unassembled WGS sequence"/>
</dbReference>
<feature type="domain" description="HTH lacI-type" evidence="4">
    <location>
        <begin position="5"/>
        <end position="60"/>
    </location>
</feature>
<dbReference type="PROSITE" id="PS00356">
    <property type="entry name" value="HTH_LACI_1"/>
    <property type="match status" value="1"/>
</dbReference>
<evidence type="ECO:0000313" key="6">
    <source>
        <dbReference type="Proteomes" id="UP000237797"/>
    </source>
</evidence>
<keyword evidence="3" id="KW-0804">Transcription</keyword>
<dbReference type="InterPro" id="IPR010982">
    <property type="entry name" value="Lambda_DNA-bd_dom_sf"/>
</dbReference>
<keyword evidence="1" id="KW-0805">Transcription regulation</keyword>
<dbReference type="InterPro" id="IPR001761">
    <property type="entry name" value="Peripla_BP/Lac1_sug-bd_dom"/>
</dbReference>
<accession>A0A2T0LC84</accession>
<dbReference type="Gene3D" id="1.10.260.40">
    <property type="entry name" value="lambda repressor-like DNA-binding domains"/>
    <property type="match status" value="1"/>
</dbReference>
<dbReference type="SMART" id="SM00354">
    <property type="entry name" value="HTH_LACI"/>
    <property type="match status" value="1"/>
</dbReference>
<proteinExistence type="predicted"/>
<dbReference type="PANTHER" id="PTHR30146">
    <property type="entry name" value="LACI-RELATED TRANSCRIPTIONAL REPRESSOR"/>
    <property type="match status" value="1"/>
</dbReference>